<gene>
    <name evidence="2" type="ORF">Cvel_23960</name>
</gene>
<protein>
    <submittedName>
        <fullName evidence="2">Uncharacterized protein</fullName>
    </submittedName>
</protein>
<dbReference type="VEuPathDB" id="CryptoDB:Cvel_23960"/>
<evidence type="ECO:0000256" key="1">
    <source>
        <dbReference type="SAM" id="MobiDB-lite"/>
    </source>
</evidence>
<dbReference type="EMBL" id="CDMZ01001695">
    <property type="protein sequence ID" value="CEM36353.1"/>
    <property type="molecule type" value="Genomic_DNA"/>
</dbReference>
<organism evidence="2">
    <name type="scientific">Chromera velia CCMP2878</name>
    <dbReference type="NCBI Taxonomy" id="1169474"/>
    <lineage>
        <taxon>Eukaryota</taxon>
        <taxon>Sar</taxon>
        <taxon>Alveolata</taxon>
        <taxon>Colpodellida</taxon>
        <taxon>Chromeraceae</taxon>
        <taxon>Chromera</taxon>
    </lineage>
</organism>
<evidence type="ECO:0000313" key="2">
    <source>
        <dbReference type="EMBL" id="CEM36353.1"/>
    </source>
</evidence>
<feature type="region of interest" description="Disordered" evidence="1">
    <location>
        <begin position="1"/>
        <end position="36"/>
    </location>
</feature>
<accession>A0A0G4GZE0</accession>
<dbReference type="AlphaFoldDB" id="A0A0G4GZE0"/>
<sequence>METRHAKANGGGGGRTAGGGGEQQQGTEPSEQRGGKTLVLRYVAPAELPLEDLTIEEAVLLPISQRRQWVAEKKIFGMDASVFAESASREGVFFIRNSIEDLLPEIEGKGKIPSSLGTALSIHGELDYWKDHPTDEQKKRIGRLYSRELLNGRPRGNLRPSFNLQDVQDDPRFLTRKFYSKTNNDLLFIKDCEALKKKNSEQKVFALTGDNNIIGLAKGTDIQIISRNQVAALGPRQERSASPEACEKVLDFNLSDPSLDIQSLRGDFEFSGDSEASQIVKDIMNNKSQEDPNIVLLITRLAQSLGYAAATSQHIAAVEADNAVTRHQGTEKVFRLQRFR</sequence>
<reference evidence="2" key="1">
    <citation type="submission" date="2014-11" db="EMBL/GenBank/DDBJ databases">
        <authorList>
            <person name="Otto D Thomas"/>
            <person name="Naeem Raeece"/>
        </authorList>
    </citation>
    <scope>NUCLEOTIDE SEQUENCE</scope>
</reference>
<proteinExistence type="predicted"/>
<feature type="compositionally biased region" description="Gly residues" evidence="1">
    <location>
        <begin position="9"/>
        <end position="23"/>
    </location>
</feature>
<name>A0A0G4GZE0_9ALVE</name>